<dbReference type="PANTHER" id="PTHR33477:SF3">
    <property type="entry name" value="P-LOOP NTPASE DOMAIN-CONTAINING PROTEIN LPA1 HOMOLOG 1"/>
    <property type="match status" value="1"/>
</dbReference>
<comment type="caution">
    <text evidence="2">The sequence shown here is derived from an EMBL/GenBank/DDBJ whole genome shotgun (WGS) entry which is preliminary data.</text>
</comment>
<protein>
    <submittedName>
        <fullName evidence="2">Uncharacterized protein</fullName>
    </submittedName>
</protein>
<feature type="compositionally biased region" description="Low complexity" evidence="1">
    <location>
        <begin position="52"/>
        <end position="66"/>
    </location>
</feature>
<evidence type="ECO:0000256" key="1">
    <source>
        <dbReference type="SAM" id="MobiDB-lite"/>
    </source>
</evidence>
<name>A0AAP0WUR3_LIQFO</name>
<evidence type="ECO:0000313" key="2">
    <source>
        <dbReference type="EMBL" id="KAK9280509.1"/>
    </source>
</evidence>
<gene>
    <name evidence="2" type="ORF">L1049_014201</name>
</gene>
<organism evidence="2 3">
    <name type="scientific">Liquidambar formosana</name>
    <name type="common">Formosan gum</name>
    <dbReference type="NCBI Taxonomy" id="63359"/>
    <lineage>
        <taxon>Eukaryota</taxon>
        <taxon>Viridiplantae</taxon>
        <taxon>Streptophyta</taxon>
        <taxon>Embryophyta</taxon>
        <taxon>Tracheophyta</taxon>
        <taxon>Spermatophyta</taxon>
        <taxon>Magnoliopsida</taxon>
        <taxon>eudicotyledons</taxon>
        <taxon>Gunneridae</taxon>
        <taxon>Pentapetalae</taxon>
        <taxon>Saxifragales</taxon>
        <taxon>Altingiaceae</taxon>
        <taxon>Liquidambar</taxon>
    </lineage>
</organism>
<sequence>MWNPMYGPLLIGKAEPVNLQFGHFGISAWPSDTCGTSRAGSVDESRADGTESGSRYYSSCCSSPRMSDGHAKELKEEQSVCGSDEEEVDDPSEVDSDEDLSDVADEQIHEEMEGSVDEEYTKSDEEYDDLAMQDVQETGYWSDDDEEAKDKLVPVPEEHGLNNMRRDKYRKNLDRFLRTRSEPLSEPPCSYFSLLMEKNERRMPPSGNVKMRKRSLSIPALGKAWINH</sequence>
<accession>A0AAP0WUR3</accession>
<feature type="region of interest" description="Disordered" evidence="1">
    <location>
        <begin position="32"/>
        <end position="100"/>
    </location>
</feature>
<dbReference type="PANTHER" id="PTHR33477">
    <property type="entry name" value="P-LOOP NTPASE DOMAIN-CONTAINING PROTEIN LPA1 HOMOLOG 1"/>
    <property type="match status" value="1"/>
</dbReference>
<dbReference type="Proteomes" id="UP001415857">
    <property type="component" value="Unassembled WGS sequence"/>
</dbReference>
<evidence type="ECO:0000313" key="3">
    <source>
        <dbReference type="Proteomes" id="UP001415857"/>
    </source>
</evidence>
<reference evidence="2 3" key="1">
    <citation type="journal article" date="2024" name="Plant J.">
        <title>Genome sequences and population genomics reveal climatic adaptation and genomic divergence between two closely related sweetgum species.</title>
        <authorList>
            <person name="Xu W.Q."/>
            <person name="Ren C.Q."/>
            <person name="Zhang X.Y."/>
            <person name="Comes H.P."/>
            <person name="Liu X.H."/>
            <person name="Li Y.G."/>
            <person name="Kettle C.J."/>
            <person name="Jalonen R."/>
            <person name="Gaisberger H."/>
            <person name="Ma Y.Z."/>
            <person name="Qiu Y.X."/>
        </authorList>
    </citation>
    <scope>NUCLEOTIDE SEQUENCE [LARGE SCALE GENOMIC DNA]</scope>
    <source>
        <strain evidence="2">Hangzhou</strain>
    </source>
</reference>
<feature type="compositionally biased region" description="Basic and acidic residues" evidence="1">
    <location>
        <begin position="67"/>
        <end position="78"/>
    </location>
</feature>
<dbReference type="AlphaFoldDB" id="A0AAP0WUR3"/>
<feature type="compositionally biased region" description="Acidic residues" evidence="1">
    <location>
        <begin position="83"/>
        <end position="100"/>
    </location>
</feature>
<dbReference type="EMBL" id="JBBPBK010000008">
    <property type="protein sequence ID" value="KAK9280509.1"/>
    <property type="molecule type" value="Genomic_DNA"/>
</dbReference>
<keyword evidence="3" id="KW-1185">Reference proteome</keyword>
<proteinExistence type="predicted"/>